<dbReference type="Proteomes" id="UP000323142">
    <property type="component" value="Unassembled WGS sequence"/>
</dbReference>
<dbReference type="RefSeq" id="WP_149819636.1">
    <property type="nucleotide sequence ID" value="NZ_VUOA01000029.1"/>
</dbReference>
<reference evidence="1 2" key="2">
    <citation type="submission" date="2019-09" db="EMBL/GenBank/DDBJ databases">
        <authorList>
            <person name="Jin C."/>
        </authorList>
    </citation>
    <scope>NUCLEOTIDE SEQUENCE [LARGE SCALE GENOMIC DNA]</scope>
    <source>
        <strain evidence="1 2">BN140002</strain>
    </source>
</reference>
<name>A0A5B2VB97_9HYPH</name>
<gene>
    <name evidence="1" type="ORF">F0L46_16820</name>
</gene>
<dbReference type="AlphaFoldDB" id="A0A5B2VB97"/>
<dbReference type="Gene3D" id="1.10.1470.10">
    <property type="entry name" value="YjbJ"/>
    <property type="match status" value="1"/>
</dbReference>
<comment type="caution">
    <text evidence="1">The sequence shown here is derived from an EMBL/GenBank/DDBJ whole genome shotgun (WGS) entry which is preliminary data.</text>
</comment>
<organism evidence="1 2">
    <name type="scientific">Salinarimonas soli</name>
    <dbReference type="NCBI Taxonomy" id="1638099"/>
    <lineage>
        <taxon>Bacteria</taxon>
        <taxon>Pseudomonadati</taxon>
        <taxon>Pseudomonadota</taxon>
        <taxon>Alphaproteobacteria</taxon>
        <taxon>Hyphomicrobiales</taxon>
        <taxon>Salinarimonadaceae</taxon>
        <taxon>Salinarimonas</taxon>
    </lineage>
</organism>
<evidence type="ECO:0000313" key="2">
    <source>
        <dbReference type="Proteomes" id="UP000323142"/>
    </source>
</evidence>
<dbReference type="InterPro" id="IPR036629">
    <property type="entry name" value="YjbJ_sf"/>
</dbReference>
<keyword evidence="2" id="KW-1185">Reference proteome</keyword>
<reference evidence="1 2" key="1">
    <citation type="submission" date="2019-09" db="EMBL/GenBank/DDBJ databases">
        <title>Salinarimonas rosea gen. nov., sp. nov., a new member of the a-2 subgroup of the Proteobacteria.</title>
        <authorList>
            <person name="Liu J."/>
        </authorList>
    </citation>
    <scope>NUCLEOTIDE SEQUENCE [LARGE SCALE GENOMIC DNA]</scope>
    <source>
        <strain evidence="1 2">BN140002</strain>
    </source>
</reference>
<protein>
    <submittedName>
        <fullName evidence="1">Uncharacterized protein</fullName>
    </submittedName>
</protein>
<proteinExistence type="predicted"/>
<dbReference type="OrthoDB" id="9796058at2"/>
<accession>A0A5B2VB97</accession>
<evidence type="ECO:0000313" key="1">
    <source>
        <dbReference type="EMBL" id="KAA2236036.1"/>
    </source>
</evidence>
<sequence length="77" mass="8537">MPASIEAHACDILNVADGHMRAAQAKWDRLTASDLSGIRTKADLVARVADRYSLPQEQARGDVELWAADKRFAQWSL</sequence>
<dbReference type="EMBL" id="VUOA01000029">
    <property type="protein sequence ID" value="KAA2236036.1"/>
    <property type="molecule type" value="Genomic_DNA"/>
</dbReference>